<feature type="chain" id="PRO_5043808146" description="Alpha/beta hydrolase fold-3 domain-containing protein" evidence="4">
    <location>
        <begin position="19"/>
        <end position="414"/>
    </location>
</feature>
<evidence type="ECO:0000256" key="2">
    <source>
        <dbReference type="ARBA" id="ARBA00022801"/>
    </source>
</evidence>
<dbReference type="InterPro" id="IPR029058">
    <property type="entry name" value="AB_hydrolase_fold"/>
</dbReference>
<keyword evidence="7" id="KW-1185">Reference proteome</keyword>
<feature type="active site" evidence="3">
    <location>
        <position position="351"/>
    </location>
</feature>
<reference evidence="6 7" key="1">
    <citation type="submission" date="2024-04" db="EMBL/GenBank/DDBJ databases">
        <authorList>
            <consortium name="Genoscope - CEA"/>
            <person name="William W."/>
        </authorList>
    </citation>
    <scope>NUCLEOTIDE SEQUENCE [LARGE SCALE GENOMIC DNA]</scope>
</reference>
<keyword evidence="2" id="KW-0378">Hydrolase</keyword>
<evidence type="ECO:0000259" key="5">
    <source>
        <dbReference type="Pfam" id="PF07859"/>
    </source>
</evidence>
<dbReference type="InterPro" id="IPR017157">
    <property type="entry name" value="Arylacetamide_deacetylase"/>
</dbReference>
<feature type="active site" evidence="3">
    <location>
        <position position="190"/>
    </location>
</feature>
<sequence>MILKGLLALLTILIVGVAIIGYTPLPEGIHDPYRTQVLMGMFKIFNFVHKVREYLGYGKFLNTVRTFQGKFTLEGDPSSAKYGDIQVKRDRIANVPVIIYRPSTAAELSPAFVYFHGGGWVLGTADDMDGVAYHFAKATNTVVFNVDYRRPPDFPFPVPVQDCLEVTRYILRHGNKYGVDVNKVGVGGESAGGNLAAAVALSISKEKSDLPPLKFQVLTYPALQAFDLRLPSYVDNNTTMPILSARVMAGFYSLYMGLDENKTDNYATIISENRHLSPQIRESKFSDYVNVKLLPKMFRAPNKTASEVTAPFDVNVFSKIKHIVTNPLFSPLMSSDLTGLPPTFIHACEFDVLRDDALLYSKRLQDAGVRVKMHYGHGGFHGDTLRFFNDFMWVQSGRVGFTSSTDFIKSVLRN</sequence>
<keyword evidence="4" id="KW-0732">Signal</keyword>
<evidence type="ECO:0000256" key="4">
    <source>
        <dbReference type="SAM" id="SignalP"/>
    </source>
</evidence>
<evidence type="ECO:0000256" key="3">
    <source>
        <dbReference type="PIRSR" id="PIRSR037251-1"/>
    </source>
</evidence>
<comment type="caution">
    <text evidence="6">The sequence shown here is derived from an EMBL/GenBank/DDBJ whole genome shotgun (WGS) entry which is preliminary data.</text>
</comment>
<proteinExistence type="inferred from homology"/>
<dbReference type="Pfam" id="PF07859">
    <property type="entry name" value="Abhydrolase_3"/>
    <property type="match status" value="2"/>
</dbReference>
<evidence type="ECO:0000256" key="1">
    <source>
        <dbReference type="ARBA" id="ARBA00010515"/>
    </source>
</evidence>
<evidence type="ECO:0000313" key="7">
    <source>
        <dbReference type="Proteomes" id="UP001497497"/>
    </source>
</evidence>
<feature type="domain" description="Alpha/beta hydrolase fold-3" evidence="5">
    <location>
        <begin position="323"/>
        <end position="382"/>
    </location>
</feature>
<protein>
    <recommendedName>
        <fullName evidence="5">Alpha/beta hydrolase fold-3 domain-containing protein</fullName>
    </recommendedName>
</protein>
<dbReference type="Gene3D" id="3.40.50.1820">
    <property type="entry name" value="alpha/beta hydrolase"/>
    <property type="match status" value="1"/>
</dbReference>
<feature type="domain" description="Alpha/beta hydrolase fold-3" evidence="5">
    <location>
        <begin position="112"/>
        <end position="271"/>
    </location>
</feature>
<feature type="active site" evidence="3">
    <location>
        <position position="381"/>
    </location>
</feature>
<dbReference type="PIRSF" id="PIRSF037251">
    <property type="entry name" value="Arylacetamide_deacetylase"/>
    <property type="match status" value="1"/>
</dbReference>
<dbReference type="Proteomes" id="UP001497497">
    <property type="component" value="Unassembled WGS sequence"/>
</dbReference>
<dbReference type="SUPFAM" id="SSF53474">
    <property type="entry name" value="alpha/beta-Hydrolases"/>
    <property type="match status" value="1"/>
</dbReference>
<dbReference type="GO" id="GO:0016020">
    <property type="term" value="C:membrane"/>
    <property type="evidence" value="ECO:0007669"/>
    <property type="project" value="InterPro"/>
</dbReference>
<dbReference type="EMBL" id="CAXITT010000723">
    <property type="protein sequence ID" value="CAL1545573.1"/>
    <property type="molecule type" value="Genomic_DNA"/>
</dbReference>
<evidence type="ECO:0000313" key="6">
    <source>
        <dbReference type="EMBL" id="CAL1545573.1"/>
    </source>
</evidence>
<dbReference type="PANTHER" id="PTHR48081:SF8">
    <property type="entry name" value="ALPHA_BETA HYDROLASE FOLD-3 DOMAIN-CONTAINING PROTEIN-RELATED"/>
    <property type="match status" value="1"/>
</dbReference>
<dbReference type="AlphaFoldDB" id="A0AAV2IG48"/>
<feature type="signal peptide" evidence="4">
    <location>
        <begin position="1"/>
        <end position="18"/>
    </location>
</feature>
<gene>
    <name evidence="6" type="ORF">GSLYS_00019050001</name>
</gene>
<dbReference type="GO" id="GO:0052689">
    <property type="term" value="F:carboxylic ester hydrolase activity"/>
    <property type="evidence" value="ECO:0007669"/>
    <property type="project" value="InterPro"/>
</dbReference>
<name>A0AAV2IG48_LYMST</name>
<accession>A0AAV2IG48</accession>
<dbReference type="InterPro" id="IPR013094">
    <property type="entry name" value="AB_hydrolase_3"/>
</dbReference>
<organism evidence="6 7">
    <name type="scientific">Lymnaea stagnalis</name>
    <name type="common">Great pond snail</name>
    <name type="synonym">Helix stagnalis</name>
    <dbReference type="NCBI Taxonomy" id="6523"/>
    <lineage>
        <taxon>Eukaryota</taxon>
        <taxon>Metazoa</taxon>
        <taxon>Spiralia</taxon>
        <taxon>Lophotrochozoa</taxon>
        <taxon>Mollusca</taxon>
        <taxon>Gastropoda</taxon>
        <taxon>Heterobranchia</taxon>
        <taxon>Euthyneura</taxon>
        <taxon>Panpulmonata</taxon>
        <taxon>Hygrophila</taxon>
        <taxon>Lymnaeoidea</taxon>
        <taxon>Lymnaeidae</taxon>
        <taxon>Lymnaea</taxon>
    </lineage>
</organism>
<dbReference type="PANTHER" id="PTHR48081">
    <property type="entry name" value="AB HYDROLASE SUPERFAMILY PROTEIN C4A8.06C"/>
    <property type="match status" value="1"/>
</dbReference>
<comment type="similarity">
    <text evidence="1">Belongs to the 'GDXG' lipolytic enzyme family.</text>
</comment>
<dbReference type="InterPro" id="IPR050300">
    <property type="entry name" value="GDXG_lipolytic_enzyme"/>
</dbReference>